<dbReference type="Proteomes" id="UP000323844">
    <property type="component" value="Chromosome"/>
</dbReference>
<dbReference type="InterPro" id="IPR036265">
    <property type="entry name" value="HIT-like_sf"/>
</dbReference>
<dbReference type="Pfam" id="PF11969">
    <property type="entry name" value="DcpS_C"/>
    <property type="match status" value="1"/>
</dbReference>
<dbReference type="GO" id="GO:0003824">
    <property type="term" value="F:catalytic activity"/>
    <property type="evidence" value="ECO:0007669"/>
    <property type="project" value="InterPro"/>
</dbReference>
<feature type="short sequence motif" description="Histidine triad motif" evidence="1">
    <location>
        <begin position="100"/>
        <end position="104"/>
    </location>
</feature>
<sequence length="201" mass="23359">MCNIFNCLFFELKENLILKKTDNFLVISDPYPITDEHIMIISKKHYGCIGELDKQQLHELSEIFKDLKSEYLNRHDDFVFYEHGRAGTCGIKMANQECHHLHLHILPIASYVTLNINKDLNRNSATLDAIPDLYNSHGQYLLLGRASQCNFMPVYNTQIPSHYLRSVICHAIGSPEKSNWQTIAEHQNLMQDSNQHIRYRA</sequence>
<proteinExistence type="predicted"/>
<dbReference type="AlphaFoldDB" id="A0A5C0UHX5"/>
<dbReference type="InterPro" id="IPR011146">
    <property type="entry name" value="HIT-like"/>
</dbReference>
<feature type="domain" description="HIT" evidence="2">
    <location>
        <begin position="5"/>
        <end position="122"/>
    </location>
</feature>
<evidence type="ECO:0000313" key="4">
    <source>
        <dbReference type="Proteomes" id="UP000323844"/>
    </source>
</evidence>
<dbReference type="EMBL" id="CP043312">
    <property type="protein sequence ID" value="QEK39656.1"/>
    <property type="molecule type" value="Genomic_DNA"/>
</dbReference>
<dbReference type="SUPFAM" id="SSF54197">
    <property type="entry name" value="HIT-like"/>
    <property type="match status" value="1"/>
</dbReference>
<evidence type="ECO:0000313" key="3">
    <source>
        <dbReference type="EMBL" id="QEK39656.1"/>
    </source>
</evidence>
<dbReference type="PROSITE" id="PS51084">
    <property type="entry name" value="HIT_2"/>
    <property type="match status" value="1"/>
</dbReference>
<evidence type="ECO:0000259" key="2">
    <source>
        <dbReference type="PROSITE" id="PS51084"/>
    </source>
</evidence>
<accession>A0A5C0UHX5</accession>
<dbReference type="Gene3D" id="3.30.428.10">
    <property type="entry name" value="HIT-like"/>
    <property type="match status" value="1"/>
</dbReference>
<dbReference type="RefSeq" id="WP_148952017.1">
    <property type="nucleotide sequence ID" value="NZ_CP043312.1"/>
</dbReference>
<name>A0A5C0UHX5_9RICK</name>
<dbReference type="OrthoDB" id="9784774at2"/>
<reference evidence="3 4" key="1">
    <citation type="submission" date="2019-08" db="EMBL/GenBank/DDBJ databases">
        <title>Highly reduced genomes of protist endosymbionts show evolutionary convergence.</title>
        <authorList>
            <person name="George E."/>
            <person name="Husnik F."/>
            <person name="Tashyreva D."/>
            <person name="Prokopchuk G."/>
            <person name="Horak A."/>
            <person name="Kwong W.K."/>
            <person name="Lukes J."/>
            <person name="Keeling P.J."/>
        </authorList>
    </citation>
    <scope>NUCLEOTIDE SEQUENCE [LARGE SCALE GENOMIC DNA]</scope>
    <source>
        <strain evidence="3">1621</strain>
    </source>
</reference>
<organism evidence="3 4">
    <name type="scientific">Candidatus Sneabacter namystus</name>
    <dbReference type="NCBI Taxonomy" id="2601646"/>
    <lineage>
        <taxon>Bacteria</taxon>
        <taxon>Pseudomonadati</taxon>
        <taxon>Pseudomonadota</taxon>
        <taxon>Alphaproteobacteria</taxon>
        <taxon>Rickettsiales</taxon>
        <taxon>Rickettsiaceae</taxon>
        <taxon>Rickettsieae</taxon>
        <taxon>Candidatus Sneabacter</taxon>
    </lineage>
</organism>
<protein>
    <submittedName>
        <fullName evidence="3">HIT domain-containing protein</fullName>
    </submittedName>
</protein>
<dbReference type="KEGG" id="snay:FZC37_01775"/>
<evidence type="ECO:0000256" key="1">
    <source>
        <dbReference type="PROSITE-ProRule" id="PRU00464"/>
    </source>
</evidence>
<keyword evidence="4" id="KW-1185">Reference proteome</keyword>
<gene>
    <name evidence="3" type="ORF">FZC37_01775</name>
</gene>